<keyword evidence="3" id="KW-1185">Reference proteome</keyword>
<name>E8U9N8_DEIML</name>
<evidence type="ECO:0000259" key="1">
    <source>
        <dbReference type="Pfam" id="PF00149"/>
    </source>
</evidence>
<dbReference type="Gene3D" id="3.60.21.10">
    <property type="match status" value="1"/>
</dbReference>
<organism evidence="2 3">
    <name type="scientific">Deinococcus maricopensis (strain DSM 21211 / LMG 22137 / NRRL B-23946 / LB-34)</name>
    <dbReference type="NCBI Taxonomy" id="709986"/>
    <lineage>
        <taxon>Bacteria</taxon>
        <taxon>Thermotogati</taxon>
        <taxon>Deinococcota</taxon>
        <taxon>Deinococci</taxon>
        <taxon>Deinococcales</taxon>
        <taxon>Deinococcaceae</taxon>
        <taxon>Deinococcus</taxon>
    </lineage>
</organism>
<protein>
    <submittedName>
        <fullName evidence="2">Metallophosphoesterase</fullName>
    </submittedName>
</protein>
<dbReference type="PANTHER" id="PTHR46546:SF4">
    <property type="entry name" value="SHEWANELLA-LIKE PROTEIN PHOSPHATASE 1"/>
    <property type="match status" value="1"/>
</dbReference>
<dbReference type="Pfam" id="PF00149">
    <property type="entry name" value="Metallophos"/>
    <property type="match status" value="1"/>
</dbReference>
<dbReference type="STRING" id="709986.Deima_2137"/>
<accession>E8U9N8</accession>
<feature type="domain" description="Calcineurin-like phosphoesterase" evidence="1">
    <location>
        <begin position="10"/>
        <end position="226"/>
    </location>
</feature>
<dbReference type="PRINTS" id="PR00114">
    <property type="entry name" value="STPHPHTASE"/>
</dbReference>
<dbReference type="InterPro" id="IPR029052">
    <property type="entry name" value="Metallo-depent_PP-like"/>
</dbReference>
<dbReference type="SUPFAM" id="SSF56300">
    <property type="entry name" value="Metallo-dependent phosphatases"/>
    <property type="match status" value="1"/>
</dbReference>
<dbReference type="InterPro" id="IPR006186">
    <property type="entry name" value="Ser/Thr-sp_prot-phosphatase"/>
</dbReference>
<dbReference type="AlphaFoldDB" id="E8U9N8"/>
<proteinExistence type="predicted"/>
<evidence type="ECO:0000313" key="3">
    <source>
        <dbReference type="Proteomes" id="UP000008635"/>
    </source>
</evidence>
<dbReference type="KEGG" id="dmr:Deima_2137"/>
<evidence type="ECO:0000313" key="2">
    <source>
        <dbReference type="EMBL" id="ADV67777.1"/>
    </source>
</evidence>
<dbReference type="GO" id="GO:0016787">
    <property type="term" value="F:hydrolase activity"/>
    <property type="evidence" value="ECO:0007669"/>
    <property type="project" value="InterPro"/>
</dbReference>
<dbReference type="HOGENOM" id="CLU_055447_0_0_0"/>
<dbReference type="Proteomes" id="UP000008635">
    <property type="component" value="Chromosome"/>
</dbReference>
<dbReference type="PANTHER" id="PTHR46546">
    <property type="entry name" value="SHEWANELLA-LIKE PROTEIN PHOSPHATASE 1"/>
    <property type="match status" value="1"/>
</dbReference>
<reference evidence="2 3" key="1">
    <citation type="journal article" date="2011" name="Stand. Genomic Sci.">
        <title>Complete genome sequence of Deinococcus maricopensis type strain (LB-34).</title>
        <authorList>
            <person name="Pukall R."/>
            <person name="Zeytun A."/>
            <person name="Lucas S."/>
            <person name="Lapidus A."/>
            <person name="Hammon N."/>
            <person name="Deshpande S."/>
            <person name="Nolan M."/>
            <person name="Cheng J.F."/>
            <person name="Pitluck S."/>
            <person name="Liolios K."/>
            <person name="Pagani I."/>
            <person name="Mikhailova N."/>
            <person name="Ivanova N."/>
            <person name="Mavromatis K."/>
            <person name="Pati A."/>
            <person name="Tapia R."/>
            <person name="Han C."/>
            <person name="Goodwin L."/>
            <person name="Chen A."/>
            <person name="Palaniappan K."/>
            <person name="Land M."/>
            <person name="Hauser L."/>
            <person name="Chang Y.J."/>
            <person name="Jeffries C.D."/>
            <person name="Brambilla E.M."/>
            <person name="Rohde M."/>
            <person name="Goker M."/>
            <person name="Detter J.C."/>
            <person name="Woyke T."/>
            <person name="Bristow J."/>
            <person name="Eisen J.A."/>
            <person name="Markowitz V."/>
            <person name="Hugenholtz P."/>
            <person name="Kyrpides N.C."/>
            <person name="Klenk H.P."/>
        </authorList>
    </citation>
    <scope>NUCLEOTIDE SEQUENCE [LARGE SCALE GENOMIC DNA]</scope>
    <source>
        <strain evidence="3">DSM 21211 / LMG 22137 / NRRL B-23946 / LB-34</strain>
    </source>
</reference>
<dbReference type="eggNOG" id="COG0639">
    <property type="taxonomic scope" value="Bacteria"/>
</dbReference>
<reference evidence="3" key="2">
    <citation type="submission" date="2011-01" db="EMBL/GenBank/DDBJ databases">
        <title>The complete genome of Deinococcus maricopensis DSM 21211.</title>
        <authorList>
            <consortium name="US DOE Joint Genome Institute (JGI-PGF)"/>
            <person name="Lucas S."/>
            <person name="Copeland A."/>
            <person name="Lapidus A."/>
            <person name="Goodwin L."/>
            <person name="Pitluck S."/>
            <person name="Kyrpides N."/>
            <person name="Mavromatis K."/>
            <person name="Pagani I."/>
            <person name="Ivanova N."/>
            <person name="Ovchinnikova G."/>
            <person name="Zeytun A."/>
            <person name="Detter J.C."/>
            <person name="Han C."/>
            <person name="Land M."/>
            <person name="Hauser L."/>
            <person name="Markowitz V."/>
            <person name="Cheng J.-F."/>
            <person name="Hugenholtz P."/>
            <person name="Woyke T."/>
            <person name="Wu D."/>
            <person name="Pukall R."/>
            <person name="Gehrich-Schroeter G."/>
            <person name="Brambilla E."/>
            <person name="Klenk H.-P."/>
            <person name="Eisen J.A."/>
        </authorList>
    </citation>
    <scope>NUCLEOTIDE SEQUENCE [LARGE SCALE GENOMIC DNA]</scope>
    <source>
        <strain evidence="3">DSM 21211 / LMG 22137 / NRRL B-23946 / LB-34</strain>
    </source>
</reference>
<dbReference type="InterPro" id="IPR004843">
    <property type="entry name" value="Calcineurin-like_PHP"/>
</dbReference>
<sequence length="292" mass="32776">MSLRGRRRDVWVVGDVHGALRKLISMLHAARLTDARGRWTGGSARVVFLGDYLDRGPDGLGVVRLVRALERDAAKRGGNVTALLGNHEVMFLAALQYPKLIRHSPTFGQITYREYWRANGGQDPDLTGVSFDDLTWLRERPAAHRDGNWLMMHADSTMYLQYGQSLRELNQNVLTVMTTVNAPDWEIFMADFAERLAFRGARGADRAQRMLRAYGGDRIVHGHTPVQYITQDDPDHDERGTPLWSGGGLALNVDGGMAYVPNGGFIVRLTDTDVGTVIRPPDRNFWFRADDE</sequence>
<dbReference type="EMBL" id="CP002454">
    <property type="protein sequence ID" value="ADV67777.1"/>
    <property type="molecule type" value="Genomic_DNA"/>
</dbReference>
<dbReference type="RefSeq" id="WP_013557282.1">
    <property type="nucleotide sequence ID" value="NC_014958.1"/>
</dbReference>
<gene>
    <name evidence="2" type="ordered locus">Deima_2137</name>
</gene>